<feature type="domain" description="VOC" evidence="2">
    <location>
        <begin position="6"/>
        <end position="130"/>
    </location>
</feature>
<dbReference type="InterPro" id="IPR037523">
    <property type="entry name" value="VOC_core"/>
</dbReference>
<dbReference type="SUPFAM" id="SSF54593">
    <property type="entry name" value="Glyoxalase/Bleomycin resistance protein/Dihydroxybiphenyl dioxygenase"/>
    <property type="match status" value="1"/>
</dbReference>
<proteinExistence type="predicted"/>
<dbReference type="AlphaFoldDB" id="A0A932ZTP1"/>
<dbReference type="PANTHER" id="PTHR43048:SF5">
    <property type="entry name" value="BLR5325 PROTEIN"/>
    <property type="match status" value="1"/>
</dbReference>
<dbReference type="GO" id="GO:0046872">
    <property type="term" value="F:metal ion binding"/>
    <property type="evidence" value="ECO:0007669"/>
    <property type="project" value="UniProtKB-KW"/>
</dbReference>
<reference evidence="3" key="1">
    <citation type="submission" date="2020-07" db="EMBL/GenBank/DDBJ databases">
        <title>Huge and variable diversity of episymbiotic CPR bacteria and DPANN archaea in groundwater ecosystems.</title>
        <authorList>
            <person name="He C.Y."/>
            <person name="Keren R."/>
            <person name="Whittaker M."/>
            <person name="Farag I.F."/>
            <person name="Doudna J."/>
            <person name="Cate J.H.D."/>
            <person name="Banfield J.F."/>
        </authorList>
    </citation>
    <scope>NUCLEOTIDE SEQUENCE</scope>
    <source>
        <strain evidence="3">NC_groundwater_1370_Ag_S-0.2um_69_93</strain>
    </source>
</reference>
<dbReference type="EMBL" id="JACQRX010000108">
    <property type="protein sequence ID" value="MBI4251284.1"/>
    <property type="molecule type" value="Genomic_DNA"/>
</dbReference>
<gene>
    <name evidence="3" type="ORF">HY618_02400</name>
</gene>
<sequence>MAVVGTFHHVHMISRDPEGVAAWFERWLGAQVVQVQHPAEARNLVMRVGEAVFSARTPRPADGLTEADGPRPKGYGIHHFCLVVDDLKSLLAEMRRGGVNVLQEMPSHVSGHFAAFVEGPERMPIELIQA</sequence>
<dbReference type="InterPro" id="IPR029068">
    <property type="entry name" value="Glyas_Bleomycin-R_OHBP_Dase"/>
</dbReference>
<dbReference type="GO" id="GO:0046491">
    <property type="term" value="P:L-methylmalonyl-CoA metabolic process"/>
    <property type="evidence" value="ECO:0007669"/>
    <property type="project" value="TreeGrafter"/>
</dbReference>
<dbReference type="PANTHER" id="PTHR43048">
    <property type="entry name" value="METHYLMALONYL-COA EPIMERASE"/>
    <property type="match status" value="1"/>
</dbReference>
<protein>
    <submittedName>
        <fullName evidence="3">VOC family protein</fullName>
    </submittedName>
</protein>
<name>A0A932ZTP1_UNCTE</name>
<evidence type="ECO:0000259" key="2">
    <source>
        <dbReference type="PROSITE" id="PS51819"/>
    </source>
</evidence>
<evidence type="ECO:0000256" key="1">
    <source>
        <dbReference type="ARBA" id="ARBA00022723"/>
    </source>
</evidence>
<evidence type="ECO:0000313" key="4">
    <source>
        <dbReference type="Proteomes" id="UP000752292"/>
    </source>
</evidence>
<dbReference type="Gene3D" id="3.10.180.10">
    <property type="entry name" value="2,3-Dihydroxybiphenyl 1,2-Dioxygenase, domain 1"/>
    <property type="match status" value="1"/>
</dbReference>
<comment type="caution">
    <text evidence="3">The sequence shown here is derived from an EMBL/GenBank/DDBJ whole genome shotgun (WGS) entry which is preliminary data.</text>
</comment>
<organism evidence="3 4">
    <name type="scientific">Tectimicrobiota bacterium</name>
    <dbReference type="NCBI Taxonomy" id="2528274"/>
    <lineage>
        <taxon>Bacteria</taxon>
        <taxon>Pseudomonadati</taxon>
        <taxon>Nitrospinota/Tectimicrobiota group</taxon>
        <taxon>Candidatus Tectimicrobiota</taxon>
    </lineage>
</organism>
<dbReference type="Pfam" id="PF00903">
    <property type="entry name" value="Glyoxalase"/>
    <property type="match status" value="1"/>
</dbReference>
<dbReference type="Proteomes" id="UP000752292">
    <property type="component" value="Unassembled WGS sequence"/>
</dbReference>
<dbReference type="InterPro" id="IPR004360">
    <property type="entry name" value="Glyas_Fos-R_dOase_dom"/>
</dbReference>
<dbReference type="GO" id="GO:0004493">
    <property type="term" value="F:methylmalonyl-CoA epimerase activity"/>
    <property type="evidence" value="ECO:0007669"/>
    <property type="project" value="TreeGrafter"/>
</dbReference>
<dbReference type="PROSITE" id="PS51819">
    <property type="entry name" value="VOC"/>
    <property type="match status" value="1"/>
</dbReference>
<dbReference type="InterPro" id="IPR051785">
    <property type="entry name" value="MMCE/EMCE_epimerase"/>
</dbReference>
<accession>A0A932ZTP1</accession>
<keyword evidence="1" id="KW-0479">Metal-binding</keyword>
<evidence type="ECO:0000313" key="3">
    <source>
        <dbReference type="EMBL" id="MBI4251284.1"/>
    </source>
</evidence>